<dbReference type="SMART" id="SM00448">
    <property type="entry name" value="REC"/>
    <property type="match status" value="1"/>
</dbReference>
<dbReference type="InterPro" id="IPR002197">
    <property type="entry name" value="HTH_Fis"/>
</dbReference>
<dbReference type="EMBL" id="AMZN01000009">
    <property type="protein sequence ID" value="ELR73093.1"/>
    <property type="molecule type" value="Genomic_DNA"/>
</dbReference>
<keyword evidence="5" id="KW-0804">Transcription</keyword>
<dbReference type="PATRIC" id="fig|1237149.3.peg.807"/>
<dbReference type="PANTHER" id="PTHR32071">
    <property type="entry name" value="TRANSCRIPTIONAL REGULATORY PROTEIN"/>
    <property type="match status" value="1"/>
</dbReference>
<accession>L8JY44</accession>
<evidence type="ECO:0000256" key="3">
    <source>
        <dbReference type="ARBA" id="ARBA00023015"/>
    </source>
</evidence>
<sequence>MIDDDEDVLLAAKLLLKKHAHQVIIEKNPKKIPFLLNNDTYDVILLDMNFSKDITSGKEGFYWLSQILEQDPSAVVIMITAFGDVEMAVRALKEGATDFVLKPWQNEKLLATISTAIKLKKSYKEVDKLKKAKKQLEEEINQPFKDIIGNSRAIREVFNLIDKVAKTDANVLILGENGTGKELVARAIHQRSLRKDNSFIAVDMGAITESLFESELFGHKKGSFTDAKEDRPGRFEVANGGTLFLDEIGNLSMPLQSKLLTVLQSRQVTRIGTNSPVDIDIRLVCATNMPIHEMVNENTFRQDLLYRINTVEIKLPPLRDRIEDIPLLARHFVDSYAKKYRKDVRSISDDALYRLQKYNWPGNIRELQHAVERAIIMSDNEVLDPEDFFFLTQSKASSQDINTDNLNLDEVERSVIERAINMHSGNISKAAKELGLTRASLYRRLEKHGL</sequence>
<dbReference type="SMART" id="SM00382">
    <property type="entry name" value="AAA"/>
    <property type="match status" value="1"/>
</dbReference>
<dbReference type="PANTHER" id="PTHR32071:SF113">
    <property type="entry name" value="ALGINATE BIOSYNTHESIS TRANSCRIPTIONAL REGULATORY PROTEIN ALGB"/>
    <property type="match status" value="1"/>
</dbReference>
<evidence type="ECO:0000256" key="5">
    <source>
        <dbReference type="ARBA" id="ARBA00023163"/>
    </source>
</evidence>
<dbReference type="OrthoDB" id="9782110at2"/>
<dbReference type="PROSITE" id="PS00676">
    <property type="entry name" value="SIGMA54_INTERACT_2"/>
    <property type="match status" value="1"/>
</dbReference>
<keyword evidence="4" id="KW-0238">DNA-binding</keyword>
<dbReference type="InterPro" id="IPR003593">
    <property type="entry name" value="AAA+_ATPase"/>
</dbReference>
<keyword evidence="2" id="KW-0067">ATP-binding</keyword>
<evidence type="ECO:0000259" key="8">
    <source>
        <dbReference type="PROSITE" id="PS50110"/>
    </source>
</evidence>
<dbReference type="SUPFAM" id="SSF46689">
    <property type="entry name" value="Homeodomain-like"/>
    <property type="match status" value="1"/>
</dbReference>
<dbReference type="Pfam" id="PF02954">
    <property type="entry name" value="HTH_8"/>
    <property type="match status" value="1"/>
</dbReference>
<dbReference type="InterPro" id="IPR002078">
    <property type="entry name" value="Sigma_54_int"/>
</dbReference>
<dbReference type="SUPFAM" id="SSF52540">
    <property type="entry name" value="P-loop containing nucleoside triphosphate hydrolases"/>
    <property type="match status" value="1"/>
</dbReference>
<dbReference type="Pfam" id="PF00158">
    <property type="entry name" value="Sigma54_activat"/>
    <property type="match status" value="1"/>
</dbReference>
<evidence type="ECO:0000313" key="10">
    <source>
        <dbReference type="Proteomes" id="UP000011135"/>
    </source>
</evidence>
<dbReference type="Gene3D" id="3.40.50.2300">
    <property type="match status" value="1"/>
</dbReference>
<dbReference type="FunFam" id="3.40.50.300:FF:000006">
    <property type="entry name" value="DNA-binding transcriptional regulator NtrC"/>
    <property type="match status" value="1"/>
</dbReference>
<dbReference type="SUPFAM" id="SSF52172">
    <property type="entry name" value="CheY-like"/>
    <property type="match status" value="1"/>
</dbReference>
<dbReference type="PROSITE" id="PS50110">
    <property type="entry name" value="RESPONSE_REGULATORY"/>
    <property type="match status" value="1"/>
</dbReference>
<dbReference type="InterPro" id="IPR027417">
    <property type="entry name" value="P-loop_NTPase"/>
</dbReference>
<dbReference type="CDD" id="cd00009">
    <property type="entry name" value="AAA"/>
    <property type="match status" value="1"/>
</dbReference>
<dbReference type="Pfam" id="PF25601">
    <property type="entry name" value="AAA_lid_14"/>
    <property type="match status" value="1"/>
</dbReference>
<evidence type="ECO:0000313" key="9">
    <source>
        <dbReference type="EMBL" id="ELR73093.1"/>
    </source>
</evidence>
<dbReference type="GO" id="GO:0005524">
    <property type="term" value="F:ATP binding"/>
    <property type="evidence" value="ECO:0007669"/>
    <property type="project" value="UniProtKB-KW"/>
</dbReference>
<dbReference type="InterPro" id="IPR025944">
    <property type="entry name" value="Sigma_54_int_dom_CS"/>
</dbReference>
<dbReference type="Gene3D" id="3.40.50.300">
    <property type="entry name" value="P-loop containing nucleotide triphosphate hydrolases"/>
    <property type="match status" value="1"/>
</dbReference>
<dbReference type="Pfam" id="PF00072">
    <property type="entry name" value="Response_reg"/>
    <property type="match status" value="1"/>
</dbReference>
<dbReference type="PRINTS" id="PR01590">
    <property type="entry name" value="HTHFIS"/>
</dbReference>
<dbReference type="RefSeq" id="WP_009578263.1">
    <property type="nucleotide sequence ID" value="NZ_AMZN01000009.1"/>
</dbReference>
<dbReference type="InterPro" id="IPR058031">
    <property type="entry name" value="AAA_lid_NorR"/>
</dbReference>
<protein>
    <submittedName>
        <fullName evidence="9">Two-component system response regulator</fullName>
    </submittedName>
</protein>
<feature type="domain" description="Sigma-54 factor interaction" evidence="7">
    <location>
        <begin position="147"/>
        <end position="376"/>
    </location>
</feature>
<dbReference type="Gene3D" id="1.10.10.60">
    <property type="entry name" value="Homeodomain-like"/>
    <property type="match status" value="1"/>
</dbReference>
<dbReference type="GO" id="GO:0000160">
    <property type="term" value="P:phosphorelay signal transduction system"/>
    <property type="evidence" value="ECO:0007669"/>
    <property type="project" value="InterPro"/>
</dbReference>
<dbReference type="Proteomes" id="UP000011135">
    <property type="component" value="Unassembled WGS sequence"/>
</dbReference>
<proteinExistence type="predicted"/>
<dbReference type="GO" id="GO:0043565">
    <property type="term" value="F:sequence-specific DNA binding"/>
    <property type="evidence" value="ECO:0007669"/>
    <property type="project" value="InterPro"/>
</dbReference>
<dbReference type="AlphaFoldDB" id="L8JY44"/>
<organism evidence="9 10">
    <name type="scientific">Fulvivirga imtechensis AK7</name>
    <dbReference type="NCBI Taxonomy" id="1237149"/>
    <lineage>
        <taxon>Bacteria</taxon>
        <taxon>Pseudomonadati</taxon>
        <taxon>Bacteroidota</taxon>
        <taxon>Cytophagia</taxon>
        <taxon>Cytophagales</taxon>
        <taxon>Fulvivirgaceae</taxon>
        <taxon>Fulvivirga</taxon>
    </lineage>
</organism>
<dbReference type="InterPro" id="IPR001789">
    <property type="entry name" value="Sig_transdc_resp-reg_receiver"/>
</dbReference>
<feature type="modified residue" description="4-aspartylphosphate" evidence="6">
    <location>
        <position position="47"/>
    </location>
</feature>
<evidence type="ECO:0000256" key="2">
    <source>
        <dbReference type="ARBA" id="ARBA00022840"/>
    </source>
</evidence>
<gene>
    <name evidence="9" type="ORF">C900_05728</name>
</gene>
<dbReference type="GO" id="GO:0006355">
    <property type="term" value="P:regulation of DNA-templated transcription"/>
    <property type="evidence" value="ECO:0007669"/>
    <property type="project" value="InterPro"/>
</dbReference>
<reference evidence="9 10" key="1">
    <citation type="submission" date="2012-12" db="EMBL/GenBank/DDBJ databases">
        <title>Genome assembly of Fulvivirga imtechensis AK7.</title>
        <authorList>
            <person name="Nupur N."/>
            <person name="Khatri I."/>
            <person name="Kumar R."/>
            <person name="Subramanian S."/>
            <person name="Pinnaka A."/>
        </authorList>
    </citation>
    <scope>NUCLEOTIDE SEQUENCE [LARGE SCALE GENOMIC DNA]</scope>
    <source>
        <strain evidence="9 10">AK7</strain>
    </source>
</reference>
<dbReference type="PROSITE" id="PS00688">
    <property type="entry name" value="SIGMA54_INTERACT_3"/>
    <property type="match status" value="1"/>
</dbReference>
<dbReference type="STRING" id="1237149.C900_05728"/>
<dbReference type="eggNOG" id="COG2204">
    <property type="taxonomic scope" value="Bacteria"/>
</dbReference>
<dbReference type="PROSITE" id="PS50045">
    <property type="entry name" value="SIGMA54_INTERACT_4"/>
    <property type="match status" value="1"/>
</dbReference>
<name>L8JY44_9BACT</name>
<dbReference type="InterPro" id="IPR009057">
    <property type="entry name" value="Homeodomain-like_sf"/>
</dbReference>
<feature type="domain" description="Response regulatory" evidence="8">
    <location>
        <begin position="1"/>
        <end position="117"/>
    </location>
</feature>
<keyword evidence="1" id="KW-0547">Nucleotide-binding</keyword>
<dbReference type="Gene3D" id="1.10.8.60">
    <property type="match status" value="1"/>
</dbReference>
<comment type="caution">
    <text evidence="9">The sequence shown here is derived from an EMBL/GenBank/DDBJ whole genome shotgun (WGS) entry which is preliminary data.</text>
</comment>
<evidence type="ECO:0000256" key="4">
    <source>
        <dbReference type="ARBA" id="ARBA00023125"/>
    </source>
</evidence>
<dbReference type="InterPro" id="IPR025943">
    <property type="entry name" value="Sigma_54_int_dom_ATP-bd_2"/>
</dbReference>
<keyword evidence="10" id="KW-1185">Reference proteome</keyword>
<evidence type="ECO:0000259" key="7">
    <source>
        <dbReference type="PROSITE" id="PS50045"/>
    </source>
</evidence>
<dbReference type="InterPro" id="IPR011006">
    <property type="entry name" value="CheY-like_superfamily"/>
</dbReference>
<keyword evidence="3" id="KW-0805">Transcription regulation</keyword>
<keyword evidence="6" id="KW-0597">Phosphoprotein</keyword>
<evidence type="ECO:0000256" key="1">
    <source>
        <dbReference type="ARBA" id="ARBA00022741"/>
    </source>
</evidence>
<evidence type="ECO:0000256" key="6">
    <source>
        <dbReference type="PROSITE-ProRule" id="PRU00169"/>
    </source>
</evidence>